<dbReference type="GO" id="GO:0051539">
    <property type="term" value="F:4 iron, 4 sulfur cluster binding"/>
    <property type="evidence" value="ECO:0007669"/>
    <property type="project" value="UniProtKB-KW"/>
</dbReference>
<dbReference type="RefSeq" id="WP_123657900.1">
    <property type="nucleotide sequence ID" value="NZ_AYKG01000017.1"/>
</dbReference>
<dbReference type="PANTHER" id="PTHR33693">
    <property type="entry name" value="TYPE-5 URACIL-DNA GLYCOSYLASE"/>
    <property type="match status" value="1"/>
</dbReference>
<dbReference type="Gene3D" id="3.40.470.10">
    <property type="entry name" value="Uracil-DNA glycosylase-like domain"/>
    <property type="match status" value="1"/>
</dbReference>
<evidence type="ECO:0000256" key="4">
    <source>
        <dbReference type="ARBA" id="ARBA00019403"/>
    </source>
</evidence>
<keyword evidence="8" id="KW-0378">Hydrolase</keyword>
<evidence type="ECO:0000256" key="11">
    <source>
        <dbReference type="ARBA" id="ARBA00023204"/>
    </source>
</evidence>
<dbReference type="SMART" id="SM00986">
    <property type="entry name" value="UDG"/>
    <property type="match status" value="1"/>
</dbReference>
<organism evidence="13 14">
    <name type="scientific">Salinisphaera japonica YTM-1</name>
    <dbReference type="NCBI Taxonomy" id="1209778"/>
    <lineage>
        <taxon>Bacteria</taxon>
        <taxon>Pseudomonadati</taxon>
        <taxon>Pseudomonadota</taxon>
        <taxon>Gammaproteobacteria</taxon>
        <taxon>Salinisphaerales</taxon>
        <taxon>Salinisphaeraceae</taxon>
        <taxon>Salinisphaera</taxon>
    </lineage>
</organism>
<dbReference type="InterPro" id="IPR005273">
    <property type="entry name" value="Ura-DNA_glyco_family4"/>
</dbReference>
<dbReference type="Pfam" id="PF03167">
    <property type="entry name" value="UDG"/>
    <property type="match status" value="1"/>
</dbReference>
<keyword evidence="10" id="KW-0411">Iron-sulfur</keyword>
<dbReference type="SUPFAM" id="SSF52141">
    <property type="entry name" value="Uracil-DNA glycosylase-like"/>
    <property type="match status" value="1"/>
</dbReference>
<dbReference type="AlphaFoldDB" id="A0A423PU80"/>
<feature type="domain" description="Uracil-DNA glycosylase-like" evidence="12">
    <location>
        <begin position="106"/>
        <end position="255"/>
    </location>
</feature>
<evidence type="ECO:0000256" key="5">
    <source>
        <dbReference type="ARBA" id="ARBA00022485"/>
    </source>
</evidence>
<dbReference type="GO" id="GO:0004844">
    <property type="term" value="F:uracil DNA N-glycosylase activity"/>
    <property type="evidence" value="ECO:0007669"/>
    <property type="project" value="UniProtKB-EC"/>
</dbReference>
<dbReference type="InParanoid" id="A0A423PU80"/>
<dbReference type="PANTHER" id="PTHR33693:SF1">
    <property type="entry name" value="TYPE-4 URACIL-DNA GLYCOSYLASE"/>
    <property type="match status" value="1"/>
</dbReference>
<evidence type="ECO:0000259" key="12">
    <source>
        <dbReference type="SMART" id="SM00986"/>
    </source>
</evidence>
<evidence type="ECO:0000256" key="7">
    <source>
        <dbReference type="ARBA" id="ARBA00022763"/>
    </source>
</evidence>
<evidence type="ECO:0000256" key="3">
    <source>
        <dbReference type="ARBA" id="ARBA00012030"/>
    </source>
</evidence>
<gene>
    <name evidence="13" type="ORF">SAJA_06880</name>
</gene>
<dbReference type="Proteomes" id="UP000285310">
    <property type="component" value="Unassembled WGS sequence"/>
</dbReference>
<evidence type="ECO:0000313" key="14">
    <source>
        <dbReference type="Proteomes" id="UP000285310"/>
    </source>
</evidence>
<proteinExistence type="inferred from homology"/>
<dbReference type="InterPro" id="IPR036895">
    <property type="entry name" value="Uracil-DNA_glycosylase-like_sf"/>
</dbReference>
<comment type="similarity">
    <text evidence="2">Belongs to the uracil-DNA glycosylase (UDG) superfamily. Type 4 (UDGa) family.</text>
</comment>
<keyword evidence="11" id="KW-0234">DNA repair</keyword>
<comment type="catalytic activity">
    <reaction evidence="1">
        <text>Hydrolyzes single-stranded DNA or mismatched double-stranded DNA and polynucleotides, releasing free uracil.</text>
        <dbReference type="EC" id="3.2.2.27"/>
    </reaction>
</comment>
<dbReference type="NCBIfam" id="TIGR00758">
    <property type="entry name" value="UDG_fam4"/>
    <property type="match status" value="1"/>
</dbReference>
<sequence length="269" mass="28876">MNDTSDRAQRLATLGLTDWQIRTGGALDGARASSVKTTVVTAHDDAPPEPIEHDLLGAGVPETNAETEGDKQPVAQDTSELSGLDWDGLADWLAGQDHRGATQPVFGIGARAADVLIVGEAPGANEDEQGVPFVGRAGQLLDRMLFAIGCSRDTNVYITNICKFRPPDNRDPSAAEIAADWPVLERQIDLMQPRLVVAVGRIAAQTLLGCKTPLGKLRGQLHPYPQRDLGVLVTYHPAYLLRSPDQKHKAWADLKIIARQIGSLASEAA</sequence>
<comment type="caution">
    <text evidence="13">The sequence shown here is derived from an EMBL/GenBank/DDBJ whole genome shotgun (WGS) entry which is preliminary data.</text>
</comment>
<keyword evidence="7" id="KW-0227">DNA damage</keyword>
<accession>A0A423PU80</accession>
<evidence type="ECO:0000256" key="1">
    <source>
        <dbReference type="ARBA" id="ARBA00001400"/>
    </source>
</evidence>
<dbReference type="GO" id="GO:0046872">
    <property type="term" value="F:metal ion binding"/>
    <property type="evidence" value="ECO:0007669"/>
    <property type="project" value="UniProtKB-KW"/>
</dbReference>
<reference evidence="13 14" key="1">
    <citation type="submission" date="2013-10" db="EMBL/GenBank/DDBJ databases">
        <title>Salinisphaera japonica YTM-1 Genome Sequencing.</title>
        <authorList>
            <person name="Lai Q."/>
            <person name="Li C."/>
            <person name="Shao Z."/>
        </authorList>
    </citation>
    <scope>NUCLEOTIDE SEQUENCE [LARGE SCALE GENOMIC DNA]</scope>
    <source>
        <strain evidence="13 14">YTM-1</strain>
    </source>
</reference>
<keyword evidence="6" id="KW-0479">Metal-binding</keyword>
<evidence type="ECO:0000256" key="8">
    <source>
        <dbReference type="ARBA" id="ARBA00022801"/>
    </source>
</evidence>
<name>A0A423PU80_9GAMM</name>
<evidence type="ECO:0000256" key="10">
    <source>
        <dbReference type="ARBA" id="ARBA00023014"/>
    </source>
</evidence>
<evidence type="ECO:0000313" key="13">
    <source>
        <dbReference type="EMBL" id="ROO29111.1"/>
    </source>
</evidence>
<dbReference type="EMBL" id="AYKG01000017">
    <property type="protein sequence ID" value="ROO29111.1"/>
    <property type="molecule type" value="Genomic_DNA"/>
</dbReference>
<keyword evidence="14" id="KW-1185">Reference proteome</keyword>
<keyword evidence="9" id="KW-0408">Iron</keyword>
<dbReference type="InterPro" id="IPR005122">
    <property type="entry name" value="Uracil-DNA_glycosylase-like"/>
</dbReference>
<evidence type="ECO:0000256" key="9">
    <source>
        <dbReference type="ARBA" id="ARBA00023004"/>
    </source>
</evidence>
<keyword evidence="5" id="KW-0004">4Fe-4S</keyword>
<dbReference type="CDD" id="cd10030">
    <property type="entry name" value="UDG-F4_TTUDGA_SPO1dp_like"/>
    <property type="match status" value="1"/>
</dbReference>
<dbReference type="OrthoDB" id="5290748at2"/>
<evidence type="ECO:0000256" key="6">
    <source>
        <dbReference type="ARBA" id="ARBA00022723"/>
    </source>
</evidence>
<dbReference type="GO" id="GO:0006281">
    <property type="term" value="P:DNA repair"/>
    <property type="evidence" value="ECO:0007669"/>
    <property type="project" value="UniProtKB-KW"/>
</dbReference>
<protein>
    <recommendedName>
        <fullName evidence="4">Type-4 uracil-DNA glycosylase</fullName>
        <ecNumber evidence="3">3.2.2.27</ecNumber>
    </recommendedName>
</protein>
<dbReference type="EC" id="3.2.2.27" evidence="3"/>
<dbReference type="InterPro" id="IPR051536">
    <property type="entry name" value="UDG_Type-4/5"/>
</dbReference>
<dbReference type="SMART" id="SM00987">
    <property type="entry name" value="UreE_C"/>
    <property type="match status" value="1"/>
</dbReference>
<evidence type="ECO:0000256" key="2">
    <source>
        <dbReference type="ARBA" id="ARBA00006521"/>
    </source>
</evidence>